<keyword evidence="1" id="KW-0614">Plasmid</keyword>
<name>A0A7M2XY13_9NOCA</name>
<protein>
    <submittedName>
        <fullName evidence="1">Uncharacterized protein</fullName>
    </submittedName>
</protein>
<dbReference type="AlphaFoldDB" id="A0A7M2XY13"/>
<gene>
    <name evidence="1" type="ORF">INP59_27540</name>
</gene>
<geneLocation type="plasmid" evidence="1 2">
    <name>pSID</name>
</geneLocation>
<accession>A0A7M2XY13</accession>
<proteinExistence type="predicted"/>
<dbReference type="EMBL" id="CP063453">
    <property type="protein sequence ID" value="QOW01912.1"/>
    <property type="molecule type" value="Genomic_DNA"/>
</dbReference>
<sequence>MGGSVVRVKRAEKPPRADVTCPVCKEPKRYPCKRYDEKKRKMVALPKIHAEREALQKQWLADRRERLADKPQSPQGWHSVDPE</sequence>
<evidence type="ECO:0000313" key="1">
    <source>
        <dbReference type="EMBL" id="QOW01912.1"/>
    </source>
</evidence>
<dbReference type="Proteomes" id="UP000593818">
    <property type="component" value="Plasmid pSID"/>
</dbReference>
<dbReference type="RefSeq" id="WP_193904181.1">
    <property type="nucleotide sequence ID" value="NZ_CP063453.1"/>
</dbReference>
<evidence type="ECO:0000313" key="2">
    <source>
        <dbReference type="Proteomes" id="UP000593818"/>
    </source>
</evidence>
<organism evidence="1 2">
    <name type="scientific">Rhodococcus pyridinivorans</name>
    <dbReference type="NCBI Taxonomy" id="103816"/>
    <lineage>
        <taxon>Bacteria</taxon>
        <taxon>Bacillati</taxon>
        <taxon>Actinomycetota</taxon>
        <taxon>Actinomycetes</taxon>
        <taxon>Mycobacteriales</taxon>
        <taxon>Nocardiaceae</taxon>
        <taxon>Rhodococcus</taxon>
    </lineage>
</organism>
<reference evidence="1 2" key="1">
    <citation type="submission" date="2020-10" db="EMBL/GenBank/DDBJ databases">
        <title>Whole genome sequence of oil-degrading bacteria Rhodococcus pyridinivorans strain 5Ap.</title>
        <authorList>
            <person name="Akhremchuk A.E."/>
            <person name="Valentovich L.N."/>
            <person name="Charniauskaya M.I."/>
            <person name="Bukliarevich H.A."/>
            <person name="Titok M.A."/>
        </authorList>
    </citation>
    <scope>NUCLEOTIDE SEQUENCE [LARGE SCALE GENOMIC DNA]</scope>
    <source>
        <strain evidence="1 2">5Ap</strain>
        <plasmid evidence="1 2">pSID</plasmid>
    </source>
</reference>
<keyword evidence="2" id="KW-1185">Reference proteome</keyword>